<comment type="subunit">
    <text evidence="8">Component of the replication restart primosome.</text>
</comment>
<evidence type="ECO:0000256" key="1">
    <source>
        <dbReference type="ARBA" id="ARBA00022515"/>
    </source>
</evidence>
<feature type="binding site" evidence="8">
    <location>
        <position position="411"/>
    </location>
    <ligand>
        <name>Zn(2+)</name>
        <dbReference type="ChEBI" id="CHEBI:29105"/>
        <label>1</label>
    </ligand>
</feature>
<evidence type="ECO:0000256" key="3">
    <source>
        <dbReference type="ARBA" id="ARBA00022723"/>
    </source>
</evidence>
<protein>
    <recommendedName>
        <fullName evidence="8">Probable replication restart protein PriA</fullName>
    </recommendedName>
    <alternativeName>
        <fullName evidence="8">Putative ATP-dependent DNA helicase PriA</fullName>
    </alternativeName>
</protein>
<comment type="function">
    <text evidence="8">Initiates the restart of stalled replication forks, which reloads the replicative helicase on sites other than the origin of replication. Recognizes and binds to abandoned replication forks and remodels them to uncover a helicase loading site. Promotes assembly of the primosome at these replication forks.</text>
</comment>
<accession>A0ABP9G1M4</accession>
<feature type="binding site" evidence="8">
    <location>
        <position position="438"/>
    </location>
    <ligand>
        <name>Zn(2+)</name>
        <dbReference type="ChEBI" id="CHEBI:29105"/>
        <label>2</label>
    </ligand>
</feature>
<dbReference type="InterPro" id="IPR027417">
    <property type="entry name" value="P-loop_NTPase"/>
</dbReference>
<feature type="binding site" evidence="8">
    <location>
        <position position="420"/>
    </location>
    <ligand>
        <name>Zn(2+)</name>
        <dbReference type="ChEBI" id="CHEBI:29105"/>
        <label>2</label>
    </ligand>
</feature>
<organism evidence="11 12">
    <name type="scientific">Nesterenkonia rhizosphaerae</name>
    <dbReference type="NCBI Taxonomy" id="1348272"/>
    <lineage>
        <taxon>Bacteria</taxon>
        <taxon>Bacillati</taxon>
        <taxon>Actinomycetota</taxon>
        <taxon>Actinomycetes</taxon>
        <taxon>Micrococcales</taxon>
        <taxon>Micrococcaceae</taxon>
        <taxon>Nesterenkonia</taxon>
    </lineage>
</organism>
<feature type="binding site" evidence="8">
    <location>
        <position position="408"/>
    </location>
    <ligand>
        <name>Zn(2+)</name>
        <dbReference type="ChEBI" id="CHEBI:29105"/>
        <label>1</label>
    </ligand>
</feature>
<keyword evidence="7 8" id="KW-0238">DNA-binding</keyword>
<evidence type="ECO:0000256" key="6">
    <source>
        <dbReference type="ARBA" id="ARBA00022840"/>
    </source>
</evidence>
<feature type="region of interest" description="Disordered" evidence="9">
    <location>
        <begin position="1"/>
        <end position="44"/>
    </location>
</feature>
<keyword evidence="2 8" id="KW-0235">DNA replication</keyword>
<dbReference type="PANTHER" id="PTHR30580">
    <property type="entry name" value="PRIMOSOMAL PROTEIN N"/>
    <property type="match status" value="1"/>
</dbReference>
<reference evidence="12" key="1">
    <citation type="journal article" date="2019" name="Int. J. Syst. Evol. Microbiol.">
        <title>The Global Catalogue of Microorganisms (GCM) 10K type strain sequencing project: providing services to taxonomists for standard genome sequencing and annotation.</title>
        <authorList>
            <consortium name="The Broad Institute Genomics Platform"/>
            <consortium name="The Broad Institute Genome Sequencing Center for Infectious Disease"/>
            <person name="Wu L."/>
            <person name="Ma J."/>
        </authorList>
    </citation>
    <scope>NUCLEOTIDE SEQUENCE [LARGE SCALE GENOMIC DNA]</scope>
    <source>
        <strain evidence="12">JCM 19129</strain>
    </source>
</reference>
<dbReference type="PANTHER" id="PTHR30580:SF0">
    <property type="entry name" value="PRIMOSOMAL PROTEIN N"/>
    <property type="match status" value="1"/>
</dbReference>
<dbReference type="SUPFAM" id="SSF52540">
    <property type="entry name" value="P-loop containing nucleoside triphosphate hydrolases"/>
    <property type="match status" value="1"/>
</dbReference>
<dbReference type="HAMAP" id="MF_00983">
    <property type="entry name" value="PriA"/>
    <property type="match status" value="1"/>
</dbReference>
<evidence type="ECO:0000256" key="5">
    <source>
        <dbReference type="ARBA" id="ARBA00022833"/>
    </source>
</evidence>
<evidence type="ECO:0000256" key="2">
    <source>
        <dbReference type="ARBA" id="ARBA00022705"/>
    </source>
</evidence>
<feature type="domain" description="Primosomal protein N' 3' DNA-binding" evidence="10">
    <location>
        <begin position="55"/>
        <end position="154"/>
    </location>
</feature>
<keyword evidence="12" id="KW-1185">Reference proteome</keyword>
<evidence type="ECO:0000256" key="9">
    <source>
        <dbReference type="SAM" id="MobiDB-lite"/>
    </source>
</evidence>
<feature type="binding site" evidence="8">
    <location>
        <position position="450"/>
    </location>
    <ligand>
        <name>Zn(2+)</name>
        <dbReference type="ChEBI" id="CHEBI:29105"/>
        <label>1</label>
    </ligand>
</feature>
<evidence type="ECO:0000256" key="8">
    <source>
        <dbReference type="HAMAP-Rule" id="MF_00983"/>
    </source>
</evidence>
<comment type="cofactor">
    <cofactor evidence="8">
        <name>Zn(2+)</name>
        <dbReference type="ChEBI" id="CHEBI:29105"/>
    </cofactor>
    <text evidence="8">Binds 2 zinc ions per subunit.</text>
</comment>
<keyword evidence="4 8" id="KW-0547">Nucleotide-binding</keyword>
<keyword evidence="5 8" id="KW-0862">Zinc</keyword>
<feature type="compositionally biased region" description="Polar residues" evidence="9">
    <location>
        <begin position="1"/>
        <end position="15"/>
    </location>
</feature>
<evidence type="ECO:0000313" key="12">
    <source>
        <dbReference type="Proteomes" id="UP001500368"/>
    </source>
</evidence>
<gene>
    <name evidence="8" type="primary">priA</name>
    <name evidence="11" type="ORF">GCM10025790_24230</name>
</gene>
<dbReference type="InterPro" id="IPR005259">
    <property type="entry name" value="PriA"/>
</dbReference>
<feature type="compositionally biased region" description="Low complexity" evidence="9">
    <location>
        <begin position="26"/>
        <end position="44"/>
    </location>
</feature>
<dbReference type="Gene3D" id="3.40.1440.60">
    <property type="entry name" value="PriA, 3(prime) DNA-binding domain"/>
    <property type="match status" value="1"/>
</dbReference>
<keyword evidence="3 8" id="KW-0479">Metal-binding</keyword>
<feature type="binding site" evidence="8">
    <location>
        <position position="441"/>
    </location>
    <ligand>
        <name>Zn(2+)</name>
        <dbReference type="ChEBI" id="CHEBI:29105"/>
        <label>2</label>
    </ligand>
</feature>
<keyword evidence="6 8" id="KW-0067">ATP-binding</keyword>
<dbReference type="EMBL" id="BAABLW010000007">
    <property type="protein sequence ID" value="GAA4925764.1"/>
    <property type="molecule type" value="Genomic_DNA"/>
</dbReference>
<evidence type="ECO:0000256" key="7">
    <source>
        <dbReference type="ARBA" id="ARBA00023125"/>
    </source>
</evidence>
<comment type="caution">
    <text evidence="11">The sequence shown here is derived from an EMBL/GenBank/DDBJ whole genome shotgun (WGS) entry which is preliminary data.</text>
</comment>
<dbReference type="Pfam" id="PF17764">
    <property type="entry name" value="PriA_3primeBD"/>
    <property type="match status" value="1"/>
</dbReference>
<evidence type="ECO:0000313" key="11">
    <source>
        <dbReference type="EMBL" id="GAA4925764.1"/>
    </source>
</evidence>
<evidence type="ECO:0000259" key="10">
    <source>
        <dbReference type="Pfam" id="PF17764"/>
    </source>
</evidence>
<comment type="similarity">
    <text evidence="8">Belongs to the helicase family. PriA subfamily.</text>
</comment>
<dbReference type="InterPro" id="IPR041222">
    <property type="entry name" value="PriA_3primeBD"/>
</dbReference>
<evidence type="ECO:0000256" key="4">
    <source>
        <dbReference type="ARBA" id="ARBA00022741"/>
    </source>
</evidence>
<dbReference type="Proteomes" id="UP001500368">
    <property type="component" value="Unassembled WGS sequence"/>
</dbReference>
<proteinExistence type="inferred from homology"/>
<feature type="region of interest" description="Disordered" evidence="9">
    <location>
        <begin position="167"/>
        <end position="188"/>
    </location>
</feature>
<dbReference type="InterPro" id="IPR042115">
    <property type="entry name" value="PriA_3primeBD_sf"/>
</dbReference>
<dbReference type="Gene3D" id="3.40.50.300">
    <property type="entry name" value="P-loop containing nucleotide triphosphate hydrolases"/>
    <property type="match status" value="1"/>
</dbReference>
<name>A0ABP9G1M4_9MICC</name>
<comment type="caution">
    <text evidence="8">As this protein does not have any detectable helicase domains, it probably does not have helicase activity.</text>
</comment>
<sequence length="688" mass="74671">MSGVPSSINDMTGQQHSRERTASPTASQPALLDSLAPPAAPKLPAGSAQRLPVAQVLLETPVPHLDRPFDYAVPTDFEDVIVPGCRVKVKFSGRDMAGWVISRSETPTTAARLSLISKVVSALPLLSSQVLQLAEQVAQRYAGTTSDVLRAAVPARAARVEKEFAGLAAPEQEEPTQPPGPRQADLALTSFGPHSWEKKILQAVQDCLADGGDAIVVVPDQRDVDRAAEVLENALGEDTVARLTAEMGPTPRYRSYLRLRYGQARVAVGTRSAVYAPVSKLRLLVVLDDDDPSHTEPRAPYQHVREVALLRTVQTGAAMLFLSAHRSLEVQRLVERGWLEDIAPGREERRTASPLMISTADSYQQERDPTFQQARLPAAAYRAAREALAHGPVLVQVGRTGFIPAVLCERCRSRQECPECHGPLTLPAHHGQSQTLRCRWCGLHHRRHRCHECGNGTFRAGARGADRTAQELGRAFPNTTVVSSTGDHPVAEVGEKPALVVSTPGVEPAAAQGYSAALLLDGDAQLNREGLDVPRQVLARWFRAASLVRPRSADPAQSGTVVVTASDEELTAALVRWDPVGYARRELYRRLELGLPPATRMLSLSGEPAEAQAFMAEAALPAGLEWIGPAPVDDERQRWLLFFSYAQAAEIIAEVRRVRRSSSAAPGSRGTEHRGLRIAVDDVISLQF</sequence>
<feature type="binding site" evidence="8">
    <location>
        <position position="453"/>
    </location>
    <ligand>
        <name>Zn(2+)</name>
        <dbReference type="ChEBI" id="CHEBI:29105"/>
        <label>1</label>
    </ligand>
</feature>
<keyword evidence="1 8" id="KW-0639">Primosome</keyword>
<feature type="binding site" evidence="8">
    <location>
        <position position="417"/>
    </location>
    <ligand>
        <name>Zn(2+)</name>
        <dbReference type="ChEBI" id="CHEBI:29105"/>
        <label>2</label>
    </ligand>
</feature>